<accession>A0ABS7UYN3</accession>
<evidence type="ECO:0000313" key="3">
    <source>
        <dbReference type="Proteomes" id="UP001165287"/>
    </source>
</evidence>
<evidence type="ECO:0000313" key="2">
    <source>
        <dbReference type="EMBL" id="MBZ5753441.1"/>
    </source>
</evidence>
<protein>
    <submittedName>
        <fullName evidence="2">Protein kinase</fullName>
    </submittedName>
</protein>
<dbReference type="Proteomes" id="UP001165287">
    <property type="component" value="Unassembled WGS sequence"/>
</dbReference>
<evidence type="ECO:0000259" key="1">
    <source>
        <dbReference type="PROSITE" id="PS50011"/>
    </source>
</evidence>
<comment type="caution">
    <text evidence="2">The sequence shown here is derived from an EMBL/GenBank/DDBJ whole genome shotgun (WGS) entry which is preliminary data.</text>
</comment>
<dbReference type="GO" id="GO:0016301">
    <property type="term" value="F:kinase activity"/>
    <property type="evidence" value="ECO:0007669"/>
    <property type="project" value="UniProtKB-KW"/>
</dbReference>
<dbReference type="Gene3D" id="1.10.510.10">
    <property type="entry name" value="Transferase(Phosphotransferase) domain 1"/>
    <property type="match status" value="1"/>
</dbReference>
<dbReference type="SUPFAM" id="SSF56112">
    <property type="entry name" value="Protein kinase-like (PK-like)"/>
    <property type="match status" value="1"/>
</dbReference>
<organism evidence="2 3">
    <name type="scientific">Metabacillus rhizolycopersici</name>
    <dbReference type="NCBI Taxonomy" id="2875709"/>
    <lineage>
        <taxon>Bacteria</taxon>
        <taxon>Bacillati</taxon>
        <taxon>Bacillota</taxon>
        <taxon>Bacilli</taxon>
        <taxon>Bacillales</taxon>
        <taxon>Bacillaceae</taxon>
        <taxon>Metabacillus</taxon>
    </lineage>
</organism>
<dbReference type="InterPro" id="IPR000719">
    <property type="entry name" value="Prot_kinase_dom"/>
</dbReference>
<dbReference type="PROSITE" id="PS50011">
    <property type="entry name" value="PROTEIN_KINASE_DOM"/>
    <property type="match status" value="1"/>
</dbReference>
<keyword evidence="3" id="KW-1185">Reference proteome</keyword>
<feature type="domain" description="Protein kinase" evidence="1">
    <location>
        <begin position="26"/>
        <end position="277"/>
    </location>
</feature>
<reference evidence="2" key="1">
    <citation type="submission" date="2024-05" db="EMBL/GenBank/DDBJ databases">
        <title>Metabacillus sp. nov., isolated from the rhizosphere soil of tomato plants.</title>
        <authorList>
            <person name="Ma R."/>
        </authorList>
    </citation>
    <scope>NUCLEOTIDE SEQUENCE</scope>
    <source>
        <strain evidence="2">DBTR6</strain>
    </source>
</reference>
<gene>
    <name evidence="2" type="ORF">K9V48_25245</name>
</gene>
<dbReference type="InterPro" id="IPR011009">
    <property type="entry name" value="Kinase-like_dom_sf"/>
</dbReference>
<proteinExistence type="predicted"/>
<dbReference type="EMBL" id="JAIQUM010000110">
    <property type="protein sequence ID" value="MBZ5753441.1"/>
    <property type="molecule type" value="Genomic_DNA"/>
</dbReference>
<keyword evidence="2" id="KW-0808">Transferase</keyword>
<dbReference type="Pfam" id="PF00069">
    <property type="entry name" value="Pkinase"/>
    <property type="match status" value="1"/>
</dbReference>
<dbReference type="PANTHER" id="PTHR24347">
    <property type="entry name" value="SERINE/THREONINE-PROTEIN KINASE"/>
    <property type="match status" value="1"/>
</dbReference>
<name>A0ABS7UYN3_9BACI</name>
<keyword evidence="2" id="KW-0418">Kinase</keyword>
<sequence length="277" mass="32767">MRAIRKFYQFFVDKPIKKGVVLKDRYEILSVIGTGSYGIVYLCRYLKTNENKVIKQLRPSKRRKEVEMFENEISVLRMLNHKNIPILFEAFSNNGSLFYVMSFIEGDNLEDKIFLRKNTFNENESLLILSHLLELVDYLHKKDIYHQDLRIPNMLLKNNELFLIDFGLSKHKVAVAPFHSPLRSLPNKQDEILEMKLQDYYDLGEILLYLLYTTYSSKNKKALPWTEELSLKKETVYLLKRLLQIKEPYSNTSEISTDLKAALKVTEKRKLTNREED</sequence>